<sequence>MEVAAVAAQLNCAAGSYKAMEIRWATSKDYQKRVSSKLKSRRIPIFISTNPSDLNPRDLKELCITCNHSFHRFPTLDHNGKLVEAVDLQKLRVALSHSSVLVSVFCNLQDASVDDNQPEEHPLASPLMGLRDLLRTLPLPAVSPSNSQLVGFGRAVSDFGLTASIYDVMVVPSLRRMGIGKMIVKRIIRMLTNKEIYDIAAICSANERLFFKACGFGDDILGSTTMMYTRSVSTYPQSDQMAKRAGRKLLILPPVRKAP</sequence>
<dbReference type="AlphaFoldDB" id="A0A2C9V271"/>
<evidence type="ECO:0000313" key="3">
    <source>
        <dbReference type="Proteomes" id="UP000091857"/>
    </source>
</evidence>
<dbReference type="InterPro" id="IPR039143">
    <property type="entry name" value="GNPNAT1-like"/>
</dbReference>
<dbReference type="OrthoDB" id="2744543at2759"/>
<dbReference type="PANTHER" id="PTHR13355">
    <property type="entry name" value="GLUCOSAMINE 6-PHOSPHATE N-ACETYLTRANSFERASE"/>
    <property type="match status" value="1"/>
</dbReference>
<dbReference type="GO" id="GO:0008080">
    <property type="term" value="F:N-acetyltransferase activity"/>
    <property type="evidence" value="ECO:0000318"/>
    <property type="project" value="GO_Central"/>
</dbReference>
<dbReference type="STRING" id="3983.A0A2C9V271"/>
<organism evidence="2 3">
    <name type="scientific">Manihot esculenta</name>
    <name type="common">Cassava</name>
    <name type="synonym">Jatropha manihot</name>
    <dbReference type="NCBI Taxonomy" id="3983"/>
    <lineage>
        <taxon>Eukaryota</taxon>
        <taxon>Viridiplantae</taxon>
        <taxon>Streptophyta</taxon>
        <taxon>Embryophyta</taxon>
        <taxon>Tracheophyta</taxon>
        <taxon>Spermatophyta</taxon>
        <taxon>Magnoliopsida</taxon>
        <taxon>eudicotyledons</taxon>
        <taxon>Gunneridae</taxon>
        <taxon>Pentapetalae</taxon>
        <taxon>rosids</taxon>
        <taxon>fabids</taxon>
        <taxon>Malpighiales</taxon>
        <taxon>Euphorbiaceae</taxon>
        <taxon>Crotonoideae</taxon>
        <taxon>Manihoteae</taxon>
        <taxon>Manihot</taxon>
    </lineage>
</organism>
<dbReference type="PROSITE" id="PS51186">
    <property type="entry name" value="GNAT"/>
    <property type="match status" value="1"/>
</dbReference>
<name>A0A2C9V271_MANES</name>
<dbReference type="Gramene" id="Manes.10G004400.1.v8.1">
    <property type="protein sequence ID" value="Manes.10G004400.1.v8.1.CDS"/>
    <property type="gene ID" value="Manes.10G004400.v8.1"/>
</dbReference>
<dbReference type="OMA" id="GSTAMMY"/>
<dbReference type="UniPathway" id="UPA00113">
    <property type="reaction ID" value="UER00529"/>
</dbReference>
<dbReference type="EMBL" id="CM004396">
    <property type="protein sequence ID" value="OAY38307.1"/>
    <property type="molecule type" value="Genomic_DNA"/>
</dbReference>
<evidence type="ECO:0000313" key="2">
    <source>
        <dbReference type="EMBL" id="OAY38307.1"/>
    </source>
</evidence>
<dbReference type="CDD" id="cd04301">
    <property type="entry name" value="NAT_SF"/>
    <property type="match status" value="1"/>
</dbReference>
<dbReference type="Gene3D" id="3.40.630.30">
    <property type="match status" value="1"/>
</dbReference>
<dbReference type="Pfam" id="PF00583">
    <property type="entry name" value="Acetyltransf_1"/>
    <property type="match status" value="1"/>
</dbReference>
<dbReference type="SUPFAM" id="SSF55729">
    <property type="entry name" value="Acyl-CoA N-acyltransferases (Nat)"/>
    <property type="match status" value="1"/>
</dbReference>
<dbReference type="InterPro" id="IPR000182">
    <property type="entry name" value="GNAT_dom"/>
</dbReference>
<proteinExistence type="predicted"/>
<protein>
    <recommendedName>
        <fullName evidence="1">N-acetyltransferase domain-containing protein</fullName>
    </recommendedName>
</protein>
<feature type="domain" description="N-acetyltransferase" evidence="1">
    <location>
        <begin position="86"/>
        <end position="246"/>
    </location>
</feature>
<evidence type="ECO:0000259" key="1">
    <source>
        <dbReference type="PROSITE" id="PS51186"/>
    </source>
</evidence>
<dbReference type="InterPro" id="IPR016181">
    <property type="entry name" value="Acyl_CoA_acyltransferase"/>
</dbReference>
<dbReference type="Proteomes" id="UP000091857">
    <property type="component" value="Chromosome 10"/>
</dbReference>
<gene>
    <name evidence="2" type="ORF">MANES_10G004400v8</name>
</gene>
<reference evidence="3" key="1">
    <citation type="journal article" date="2016" name="Nat. Biotechnol.">
        <title>Sequencing wild and cultivated cassava and related species reveals extensive interspecific hybridization and genetic diversity.</title>
        <authorList>
            <person name="Bredeson J.V."/>
            <person name="Lyons J.B."/>
            <person name="Prochnik S.E."/>
            <person name="Wu G.A."/>
            <person name="Ha C.M."/>
            <person name="Edsinger-Gonzales E."/>
            <person name="Grimwood J."/>
            <person name="Schmutz J."/>
            <person name="Rabbi I.Y."/>
            <person name="Egesi C."/>
            <person name="Nauluvula P."/>
            <person name="Lebot V."/>
            <person name="Ndunguru J."/>
            <person name="Mkamilo G."/>
            <person name="Bart R.S."/>
            <person name="Setter T.L."/>
            <person name="Gleadow R.M."/>
            <person name="Kulakow P."/>
            <person name="Ferguson M.E."/>
            <person name="Rounsley S."/>
            <person name="Rokhsar D.S."/>
        </authorList>
    </citation>
    <scope>NUCLEOTIDE SEQUENCE [LARGE SCALE GENOMIC DNA]</scope>
    <source>
        <strain evidence="3">cv. AM560-2</strain>
    </source>
</reference>
<dbReference type="PANTHER" id="PTHR13355:SF15">
    <property type="entry name" value="GCN5-RELATED N-ACETYLTRANSFERASE 3, CHLOROPLASTIC"/>
    <property type="match status" value="1"/>
</dbReference>
<dbReference type="GO" id="GO:0006048">
    <property type="term" value="P:UDP-N-acetylglucosamine biosynthetic process"/>
    <property type="evidence" value="ECO:0007669"/>
    <property type="project" value="UniProtKB-UniPathway"/>
</dbReference>
<accession>A0A2C9V271</accession>
<comment type="caution">
    <text evidence="2">The sequence shown here is derived from an EMBL/GenBank/DDBJ whole genome shotgun (WGS) entry which is preliminary data.</text>
</comment>
<keyword evidence="3" id="KW-1185">Reference proteome</keyword>